<evidence type="ECO:0000313" key="2">
    <source>
        <dbReference type="Proteomes" id="UP001420932"/>
    </source>
</evidence>
<accession>A0AAP0J6I0</accession>
<name>A0AAP0J6I0_9MAGN</name>
<keyword evidence="2" id="KW-1185">Reference proteome</keyword>
<protein>
    <submittedName>
        <fullName evidence="1">Uncharacterized protein</fullName>
    </submittedName>
</protein>
<gene>
    <name evidence="1" type="ORF">Syun_015878</name>
</gene>
<organism evidence="1 2">
    <name type="scientific">Stephania yunnanensis</name>
    <dbReference type="NCBI Taxonomy" id="152371"/>
    <lineage>
        <taxon>Eukaryota</taxon>
        <taxon>Viridiplantae</taxon>
        <taxon>Streptophyta</taxon>
        <taxon>Embryophyta</taxon>
        <taxon>Tracheophyta</taxon>
        <taxon>Spermatophyta</taxon>
        <taxon>Magnoliopsida</taxon>
        <taxon>Ranunculales</taxon>
        <taxon>Menispermaceae</taxon>
        <taxon>Menispermoideae</taxon>
        <taxon>Cissampelideae</taxon>
        <taxon>Stephania</taxon>
    </lineage>
</organism>
<dbReference type="AlphaFoldDB" id="A0AAP0J6I0"/>
<reference evidence="1 2" key="1">
    <citation type="submission" date="2024-01" db="EMBL/GenBank/DDBJ databases">
        <title>Genome assemblies of Stephania.</title>
        <authorList>
            <person name="Yang L."/>
        </authorList>
    </citation>
    <scope>NUCLEOTIDE SEQUENCE [LARGE SCALE GENOMIC DNA]</scope>
    <source>
        <strain evidence="1">YNDBR</strain>
        <tissue evidence="1">Leaf</tissue>
    </source>
</reference>
<dbReference type="Proteomes" id="UP001420932">
    <property type="component" value="Unassembled WGS sequence"/>
</dbReference>
<sequence>MILKKKWLSSKSERWCCPTWHRKIFTEKVLREGIDLLVRPSRAQGTFLLAHSIQFNS</sequence>
<evidence type="ECO:0000313" key="1">
    <source>
        <dbReference type="EMBL" id="KAK9127081.1"/>
    </source>
</evidence>
<dbReference type="EMBL" id="JBBNAF010000007">
    <property type="protein sequence ID" value="KAK9127081.1"/>
    <property type="molecule type" value="Genomic_DNA"/>
</dbReference>
<proteinExistence type="predicted"/>
<comment type="caution">
    <text evidence="1">The sequence shown here is derived from an EMBL/GenBank/DDBJ whole genome shotgun (WGS) entry which is preliminary data.</text>
</comment>